<sequence length="213" mass="23704">MAVLLDVLASYLQNMLTEMAKEELHKLLGVSGEIDKMCTKLGDLNNYLTDADRRNITDQSAQAWVRELKGTMYEATNILDLCHLRSMERQPGMDARCLNPLLFCMRNPRHAHDIGTQIKNLNKKLDGIKDRATTFNFINLGSYGDRNLTVASFNPSKRETSGELDGSGVVGEMIEVDTRNLVRLLTHETETSHGDNKILIFAIVGVGGIGKPL</sequence>
<reference evidence="7" key="1">
    <citation type="submission" date="2020-07" db="EMBL/GenBank/DDBJ databases">
        <title>Genome sequence and genetic diversity analysis of an under-domesticated orphan crop, white fonio (Digitaria exilis).</title>
        <authorList>
            <person name="Bennetzen J.L."/>
            <person name="Chen S."/>
            <person name="Ma X."/>
            <person name="Wang X."/>
            <person name="Yssel A.E.J."/>
            <person name="Chaluvadi S.R."/>
            <person name="Johnson M."/>
            <person name="Gangashetty P."/>
            <person name="Hamidou F."/>
            <person name="Sanogo M.D."/>
            <person name="Zwaenepoel A."/>
            <person name="Wallace J."/>
            <person name="Van De Peer Y."/>
            <person name="Van Deynze A."/>
        </authorList>
    </citation>
    <scope>NUCLEOTIDE SEQUENCE</scope>
    <source>
        <tissue evidence="7">Leaves</tissue>
    </source>
</reference>
<dbReference type="AlphaFoldDB" id="A0A835FDK4"/>
<evidence type="ECO:0000256" key="1">
    <source>
        <dbReference type="ARBA" id="ARBA00008894"/>
    </source>
</evidence>
<protein>
    <recommendedName>
        <fullName evidence="6">Disease resistance N-terminal domain-containing protein</fullName>
    </recommendedName>
</protein>
<evidence type="ECO:0000256" key="5">
    <source>
        <dbReference type="ARBA" id="ARBA00022821"/>
    </source>
</evidence>
<dbReference type="PANTHER" id="PTHR19338">
    <property type="entry name" value="TRANSLOCASE OF INNER MITOCHONDRIAL MEMBRANE 13 HOMOLOG"/>
    <property type="match status" value="1"/>
</dbReference>
<keyword evidence="8" id="KW-1185">Reference proteome</keyword>
<dbReference type="GO" id="GO:0000166">
    <property type="term" value="F:nucleotide binding"/>
    <property type="evidence" value="ECO:0007669"/>
    <property type="project" value="UniProtKB-KW"/>
</dbReference>
<organism evidence="7 8">
    <name type="scientific">Digitaria exilis</name>
    <dbReference type="NCBI Taxonomy" id="1010633"/>
    <lineage>
        <taxon>Eukaryota</taxon>
        <taxon>Viridiplantae</taxon>
        <taxon>Streptophyta</taxon>
        <taxon>Embryophyta</taxon>
        <taxon>Tracheophyta</taxon>
        <taxon>Spermatophyta</taxon>
        <taxon>Magnoliopsida</taxon>
        <taxon>Liliopsida</taxon>
        <taxon>Poales</taxon>
        <taxon>Poaceae</taxon>
        <taxon>PACMAD clade</taxon>
        <taxon>Panicoideae</taxon>
        <taxon>Panicodae</taxon>
        <taxon>Paniceae</taxon>
        <taxon>Anthephorinae</taxon>
        <taxon>Digitaria</taxon>
    </lineage>
</organism>
<dbReference type="PANTHER" id="PTHR19338:SF73">
    <property type="entry name" value="DISEASE RESISTANCE PROTEIN RGA2-LIKE"/>
    <property type="match status" value="1"/>
</dbReference>
<feature type="domain" description="Disease resistance N-terminal" evidence="6">
    <location>
        <begin position="10"/>
        <end position="90"/>
    </location>
</feature>
<keyword evidence="2" id="KW-0433">Leucine-rich repeat</keyword>
<dbReference type="InterPro" id="IPR041118">
    <property type="entry name" value="Rx_N"/>
</dbReference>
<evidence type="ECO:0000256" key="2">
    <source>
        <dbReference type="ARBA" id="ARBA00022614"/>
    </source>
</evidence>
<dbReference type="Pfam" id="PF18052">
    <property type="entry name" value="Rx_N"/>
    <property type="match status" value="1"/>
</dbReference>
<comment type="similarity">
    <text evidence="1">Belongs to the disease resistance NB-LRR family.</text>
</comment>
<evidence type="ECO:0000256" key="4">
    <source>
        <dbReference type="ARBA" id="ARBA00022741"/>
    </source>
</evidence>
<gene>
    <name evidence="7" type="ORF">HU200_013462</name>
</gene>
<dbReference type="GO" id="GO:0006952">
    <property type="term" value="P:defense response"/>
    <property type="evidence" value="ECO:0007669"/>
    <property type="project" value="UniProtKB-KW"/>
</dbReference>
<evidence type="ECO:0000313" key="8">
    <source>
        <dbReference type="Proteomes" id="UP000636709"/>
    </source>
</evidence>
<name>A0A835FDK4_9POAL</name>
<keyword evidence="4" id="KW-0547">Nucleotide-binding</keyword>
<dbReference type="EMBL" id="JACEFO010001238">
    <property type="protein sequence ID" value="KAF8745050.1"/>
    <property type="molecule type" value="Genomic_DNA"/>
</dbReference>
<keyword evidence="3" id="KW-0677">Repeat</keyword>
<evidence type="ECO:0000259" key="6">
    <source>
        <dbReference type="Pfam" id="PF18052"/>
    </source>
</evidence>
<keyword evidence="5" id="KW-0611">Plant defense</keyword>
<evidence type="ECO:0000313" key="7">
    <source>
        <dbReference type="EMBL" id="KAF8745050.1"/>
    </source>
</evidence>
<comment type="caution">
    <text evidence="7">The sequence shown here is derived from an EMBL/GenBank/DDBJ whole genome shotgun (WGS) entry which is preliminary data.</text>
</comment>
<proteinExistence type="inferred from homology"/>
<dbReference type="Proteomes" id="UP000636709">
    <property type="component" value="Unassembled WGS sequence"/>
</dbReference>
<evidence type="ECO:0000256" key="3">
    <source>
        <dbReference type="ARBA" id="ARBA00022737"/>
    </source>
</evidence>
<dbReference type="Gene3D" id="1.20.5.4130">
    <property type="match status" value="1"/>
</dbReference>
<accession>A0A835FDK4</accession>
<dbReference type="OrthoDB" id="5279713at2759"/>